<dbReference type="InterPro" id="IPR035919">
    <property type="entry name" value="EAL_sf"/>
</dbReference>
<dbReference type="PANTHER" id="PTHR33121:SF23">
    <property type="entry name" value="CYCLIC DI-GMP PHOSPHODIESTERASE PDEB"/>
    <property type="match status" value="1"/>
</dbReference>
<evidence type="ECO:0000313" key="3">
    <source>
        <dbReference type="Proteomes" id="UP000509568"/>
    </source>
</evidence>
<name>A0A7D5H898_9PSED</name>
<organism evidence="2 3">
    <name type="scientific">Pseudomonas eucalypticola</name>
    <dbReference type="NCBI Taxonomy" id="2599595"/>
    <lineage>
        <taxon>Bacteria</taxon>
        <taxon>Pseudomonadati</taxon>
        <taxon>Pseudomonadota</taxon>
        <taxon>Gammaproteobacteria</taxon>
        <taxon>Pseudomonadales</taxon>
        <taxon>Pseudomonadaceae</taxon>
        <taxon>Pseudomonas</taxon>
    </lineage>
</organism>
<dbReference type="SMART" id="SM00052">
    <property type="entry name" value="EAL"/>
    <property type="match status" value="1"/>
</dbReference>
<keyword evidence="3" id="KW-1185">Reference proteome</keyword>
<accession>A0A7D5H898</accession>
<dbReference type="Gene3D" id="3.20.20.450">
    <property type="entry name" value="EAL domain"/>
    <property type="match status" value="1"/>
</dbReference>
<gene>
    <name evidence="2" type="ORF">HWQ56_18315</name>
</gene>
<dbReference type="Pfam" id="PF00563">
    <property type="entry name" value="EAL"/>
    <property type="match status" value="1"/>
</dbReference>
<protein>
    <submittedName>
        <fullName evidence="2">EAL domain-containing protein</fullName>
    </submittedName>
</protein>
<dbReference type="GO" id="GO:0071111">
    <property type="term" value="F:cyclic-guanylate-specific phosphodiesterase activity"/>
    <property type="evidence" value="ECO:0007669"/>
    <property type="project" value="InterPro"/>
</dbReference>
<dbReference type="AlphaFoldDB" id="A0A7D5H898"/>
<reference evidence="2 3" key="1">
    <citation type="submission" date="2020-06" db="EMBL/GenBank/DDBJ databases">
        <title>Pseudomonas eucalypticola sp. nov., an endophyte of Eucalyptus dunnii leaves with biocontrol ability of eucalyptus leaf blight.</title>
        <authorList>
            <person name="Liu Y."/>
            <person name="Song Z."/>
            <person name="Zeng H."/>
            <person name="Lu M."/>
            <person name="Wang X."/>
            <person name="Lian X."/>
            <person name="Zhang Q."/>
        </authorList>
    </citation>
    <scope>NUCLEOTIDE SEQUENCE [LARGE SCALE GENOMIC DNA]</scope>
    <source>
        <strain evidence="2 3">NP-1</strain>
    </source>
</reference>
<dbReference type="KEGG" id="pez:HWQ56_18315"/>
<dbReference type="PROSITE" id="PS50883">
    <property type="entry name" value="EAL"/>
    <property type="match status" value="1"/>
</dbReference>
<proteinExistence type="predicted"/>
<evidence type="ECO:0000259" key="1">
    <source>
        <dbReference type="PROSITE" id="PS50883"/>
    </source>
</evidence>
<dbReference type="EMBL" id="CP056030">
    <property type="protein sequence ID" value="QKZ05644.1"/>
    <property type="molecule type" value="Genomic_DNA"/>
</dbReference>
<evidence type="ECO:0000313" key="2">
    <source>
        <dbReference type="EMBL" id="QKZ05644.1"/>
    </source>
</evidence>
<dbReference type="CDD" id="cd01948">
    <property type="entry name" value="EAL"/>
    <property type="match status" value="1"/>
</dbReference>
<dbReference type="SUPFAM" id="SSF141868">
    <property type="entry name" value="EAL domain-like"/>
    <property type="match status" value="1"/>
</dbReference>
<dbReference type="InterPro" id="IPR001633">
    <property type="entry name" value="EAL_dom"/>
</dbReference>
<dbReference type="InterPro" id="IPR050706">
    <property type="entry name" value="Cyclic-di-GMP_PDE-like"/>
</dbReference>
<dbReference type="PANTHER" id="PTHR33121">
    <property type="entry name" value="CYCLIC DI-GMP PHOSPHODIESTERASE PDEF"/>
    <property type="match status" value="1"/>
</dbReference>
<dbReference type="Proteomes" id="UP000509568">
    <property type="component" value="Chromosome"/>
</dbReference>
<dbReference type="RefSeq" id="WP_176571402.1">
    <property type="nucleotide sequence ID" value="NZ_CP056030.1"/>
</dbReference>
<feature type="domain" description="EAL" evidence="1">
    <location>
        <begin position="149"/>
        <end position="401"/>
    </location>
</feature>
<sequence>MYVVERHPDLPSSRPSALNRHHAYLHVAIINHFHLRCAYGPDVGCAAMQQLAERLGAWGHVTHLSAGHCLLRVAASETLRLAEDILVQCSFSPIEHLGITCLLALAVGPVDYDGHPDALLTIESSTLGWCPSLPAVQYTEQWRASYQAHMQIALDFVQALRGGHVGLAFQPVKQPHDTRTDCYREALLRIGAPSSCQEAGPADVITSLETLGLVRLLDYCVISKAIALLQADPTVKIGCNLSAKSAVNDSWWLSTVAALSDQPKLAKRLVLELTETVAPDALPLTARFLSRLKALGAHLALDDFGTGASGFALVQCIPFDIIKLDQRYLQNARLSLDGKEMLHSLVNICKRLAPEVVIEGVETISDLMQLKPYRDNVWTQGFFTGKPLGWVQLEDPTQAAEQGRLNSP</sequence>